<dbReference type="Pfam" id="PF07728">
    <property type="entry name" value="AAA_5"/>
    <property type="match status" value="1"/>
</dbReference>
<reference evidence="6" key="1">
    <citation type="submission" date="2011-01" db="EMBL/GenBank/DDBJ databases">
        <title>Complete sequence of plasmid of Thermovibrio ammonificans HB-1.</title>
        <authorList>
            <consortium name="US DOE Joint Genome Institute"/>
            <person name="Lucas S."/>
            <person name="Copeland A."/>
            <person name="Lapidus A."/>
            <person name="Cheng J.-F."/>
            <person name="Goodwin L."/>
            <person name="Pitluck S."/>
            <person name="Davenport K."/>
            <person name="Detter J.C."/>
            <person name="Han C."/>
            <person name="Tapia R."/>
            <person name="Land M."/>
            <person name="Hauser L."/>
            <person name="Kyrpides N."/>
            <person name="Ivanova N."/>
            <person name="Ovchinnikova G."/>
            <person name="Vetriani C."/>
            <person name="Woyke T."/>
        </authorList>
    </citation>
    <scope>NUCLEOTIDE SEQUENCE [LARGE SCALE GENOMIC DNA]</scope>
    <source>
        <strain evidence="6">HB-1</strain>
        <plasmid evidence="6">pTHEAM01</plasmid>
    </source>
</reference>
<dbReference type="PANTHER" id="PTHR42759">
    <property type="entry name" value="MOXR FAMILY PROTEIN"/>
    <property type="match status" value="1"/>
</dbReference>
<geneLocation type="plasmid" evidence="6 7">
    <name>pTHEAM01</name>
</geneLocation>
<sequence length="387" mass="42593">MAVKVVEPNDYRYKNGKTRSQAGKELLRKAEILDESLVAPGTYRVVYDGKEHTVRYDGSSWSCDCEDQRSRAKGGCKHIWAVYWAMAAGVIEPPEELPKKVKLSGGPKASAKAEVKTEGFVGPQKGQLLTALKLNKNALLKGPTGTGKTVLVREVAKELGYKLGYVAGSESLQDIDFLGAFVKKGDSIEWVDGKLTKAFRLAQKGRVILFIDEINRIPSKHLNILIGVMNPSGGKYTLYNHLTGETIEAPIENLRFIGAMNEGGAYQVHPLDPALMRRFESKIQFYYLPPELEAGLIVKRTGLSKEVAEKMVKVANLQREAVKRGEYDFPLDTASLLNWAEMVVKGGLSPEEAAACTWLYGLVGAEMDGTPNEEQVAGLKKLIETVF</sequence>
<dbReference type="RefSeq" id="WP_013524985.1">
    <property type="nucleotide sequence ID" value="NC_014917.1"/>
</dbReference>
<evidence type="ECO:0000259" key="5">
    <source>
        <dbReference type="PROSITE" id="PS50966"/>
    </source>
</evidence>
<dbReference type="SUPFAM" id="SSF52540">
    <property type="entry name" value="P-loop containing nucleoside triphosphate hydrolases"/>
    <property type="match status" value="1"/>
</dbReference>
<keyword evidence="4" id="KW-0862">Zinc</keyword>
<evidence type="ECO:0000256" key="1">
    <source>
        <dbReference type="ARBA" id="ARBA00009417"/>
    </source>
</evidence>
<evidence type="ECO:0000256" key="4">
    <source>
        <dbReference type="PROSITE-ProRule" id="PRU00325"/>
    </source>
</evidence>
<dbReference type="SMART" id="SM00382">
    <property type="entry name" value="AAA"/>
    <property type="match status" value="1"/>
</dbReference>
<evidence type="ECO:0000256" key="3">
    <source>
        <dbReference type="ARBA" id="ARBA00022840"/>
    </source>
</evidence>
<dbReference type="InterPro" id="IPR003593">
    <property type="entry name" value="AAA+_ATPase"/>
</dbReference>
<dbReference type="PANTHER" id="PTHR42759:SF1">
    <property type="entry name" value="MAGNESIUM-CHELATASE SUBUNIT CHLD"/>
    <property type="match status" value="1"/>
</dbReference>
<accession>E8T6V8</accession>
<dbReference type="HOGENOM" id="CLU_713575_0_0_0"/>
<name>E8T6V8_THEA1</name>
<dbReference type="InterPro" id="IPR050764">
    <property type="entry name" value="CbbQ/NirQ/NorQ/GpvN"/>
</dbReference>
<dbReference type="eggNOG" id="COG0714">
    <property type="taxonomic scope" value="Bacteria"/>
</dbReference>
<evidence type="ECO:0000313" key="7">
    <source>
        <dbReference type="Proteomes" id="UP000006362"/>
    </source>
</evidence>
<dbReference type="GO" id="GO:0008270">
    <property type="term" value="F:zinc ion binding"/>
    <property type="evidence" value="ECO:0007669"/>
    <property type="project" value="UniProtKB-KW"/>
</dbReference>
<dbReference type="CDD" id="cd00009">
    <property type="entry name" value="AAA"/>
    <property type="match status" value="1"/>
</dbReference>
<dbReference type="PROSITE" id="PS50966">
    <property type="entry name" value="ZF_SWIM"/>
    <property type="match status" value="1"/>
</dbReference>
<organism evidence="6 7">
    <name type="scientific">Thermovibrio ammonificans (strain DSM 15698 / JCM 12110 / HB-1)</name>
    <dbReference type="NCBI Taxonomy" id="648996"/>
    <lineage>
        <taxon>Bacteria</taxon>
        <taxon>Pseudomonadati</taxon>
        <taxon>Aquificota</taxon>
        <taxon>Aquificia</taxon>
        <taxon>Desulfurobacteriales</taxon>
        <taxon>Desulfurobacteriaceae</taxon>
        <taxon>Thermovibrio</taxon>
    </lineage>
</organism>
<dbReference type="Gene3D" id="3.40.50.300">
    <property type="entry name" value="P-loop containing nucleotide triphosphate hydrolases"/>
    <property type="match status" value="1"/>
</dbReference>
<dbReference type="KEGG" id="tam:Theam_1825"/>
<dbReference type="Pfam" id="PF08406">
    <property type="entry name" value="CbbQ_C"/>
    <property type="match status" value="1"/>
</dbReference>
<dbReference type="OrthoDB" id="9808317at2"/>
<dbReference type="Proteomes" id="UP000006362">
    <property type="component" value="Plasmid pTHEAM01"/>
</dbReference>
<feature type="domain" description="SWIM-type" evidence="5">
    <location>
        <begin position="43"/>
        <end position="87"/>
    </location>
</feature>
<dbReference type="InterPro" id="IPR011704">
    <property type="entry name" value="ATPase_dyneun-rel_AAA"/>
</dbReference>
<dbReference type="GO" id="GO:0005524">
    <property type="term" value="F:ATP binding"/>
    <property type="evidence" value="ECO:0007669"/>
    <property type="project" value="UniProtKB-KW"/>
</dbReference>
<evidence type="ECO:0000256" key="2">
    <source>
        <dbReference type="ARBA" id="ARBA00022741"/>
    </source>
</evidence>
<proteinExistence type="inferred from homology"/>
<dbReference type="EMBL" id="CP002445">
    <property type="protein sequence ID" value="ADU97781.1"/>
    <property type="molecule type" value="Genomic_DNA"/>
</dbReference>
<dbReference type="InterPro" id="IPR007527">
    <property type="entry name" value="Znf_SWIM"/>
</dbReference>
<comment type="similarity">
    <text evidence="1">Belongs to the CbbQ/NirQ/NorQ/GpvN family.</text>
</comment>
<keyword evidence="2" id="KW-0547">Nucleotide-binding</keyword>
<dbReference type="InterPro" id="IPR027417">
    <property type="entry name" value="P-loop_NTPase"/>
</dbReference>
<dbReference type="InterPro" id="IPR013615">
    <property type="entry name" value="CbbQ_C"/>
</dbReference>
<keyword evidence="3" id="KW-0067">ATP-binding</keyword>
<keyword evidence="4" id="KW-0479">Metal-binding</keyword>
<protein>
    <submittedName>
        <fullName evidence="6">ATPase associated with various cellular activities AAA_5</fullName>
    </submittedName>
</protein>
<dbReference type="AlphaFoldDB" id="E8T6V8"/>
<keyword evidence="6" id="KW-0614">Plasmid</keyword>
<evidence type="ECO:0000313" key="6">
    <source>
        <dbReference type="EMBL" id="ADU97781.1"/>
    </source>
</evidence>
<dbReference type="GO" id="GO:0016887">
    <property type="term" value="F:ATP hydrolysis activity"/>
    <property type="evidence" value="ECO:0007669"/>
    <property type="project" value="InterPro"/>
</dbReference>
<keyword evidence="7" id="KW-1185">Reference proteome</keyword>
<keyword evidence="4" id="KW-0863">Zinc-finger</keyword>
<gene>
    <name evidence="6" type="ordered locus">Theam_1825</name>
</gene>